<proteinExistence type="predicted"/>
<dbReference type="EMBL" id="VIWP01000001">
    <property type="protein sequence ID" value="TWF59059.1"/>
    <property type="molecule type" value="Genomic_DNA"/>
</dbReference>
<sequence>MRYDLAKISLPELFEPALKAVAGLARLDERVARSAFGQGWIDRTHFGDACASLWVDGELVHLEDLVLHDAAMGIRAPSHELTIAHDVLRSRRRIAEQPAGWAVSVEGLSRLRGGSDHLAGASAYSAPLPEALETKGMPDDATDPLSDSMADPLSGHLAAIDAILERSEALLADAATVRTHAPKERDPFLYEPDWDEEERLSEWQFVLSETAAMHPALQAAIALDAWNRLQVLQHAPWLGRLLAASLLRAGGLTVHLPTLNSGLKLVARDRRTSRDRTVRLTAILEAFALAADLGLKEHDRLLLARQQMDRRLAGRRSSSKLPQLVDLVLSRPIVSGGMIAEALGVTPQGALKIAAELNLRELTGRGRFRAWGIL</sequence>
<gene>
    <name evidence="3" type="ORF">FHW37_101863</name>
</gene>
<feature type="domain" description="DUF1612" evidence="1">
    <location>
        <begin position="188"/>
        <end position="312"/>
    </location>
</feature>
<keyword evidence="4" id="KW-1185">Reference proteome</keyword>
<dbReference type="OrthoDB" id="7989940at2"/>
<evidence type="ECO:0000313" key="4">
    <source>
        <dbReference type="Proteomes" id="UP000320653"/>
    </source>
</evidence>
<protein>
    <submittedName>
        <fullName evidence="3">DNA binding protein with HTH domain</fullName>
    </submittedName>
</protein>
<feature type="domain" description="HTH DNA binding" evidence="2">
    <location>
        <begin position="321"/>
        <end position="374"/>
    </location>
</feature>
<comment type="caution">
    <text evidence="3">The sequence shown here is derived from an EMBL/GenBank/DDBJ whole genome shotgun (WGS) entry which is preliminary data.</text>
</comment>
<dbReference type="RefSeq" id="WP_145632935.1">
    <property type="nucleotide sequence ID" value="NZ_VIWP01000001.1"/>
</dbReference>
<evidence type="ECO:0000259" key="1">
    <source>
        <dbReference type="Pfam" id="PF07756"/>
    </source>
</evidence>
<dbReference type="InterPro" id="IPR011670">
    <property type="entry name" value="DUF1612"/>
</dbReference>
<evidence type="ECO:0000259" key="2">
    <source>
        <dbReference type="Pfam" id="PF11972"/>
    </source>
</evidence>
<dbReference type="InterPro" id="IPR048017">
    <property type="entry name" value="Y4cF-like"/>
</dbReference>
<organism evidence="3 4">
    <name type="scientific">Neorhizobium alkalisoli</name>
    <dbReference type="NCBI Taxonomy" id="528178"/>
    <lineage>
        <taxon>Bacteria</taxon>
        <taxon>Pseudomonadati</taxon>
        <taxon>Pseudomonadota</taxon>
        <taxon>Alphaproteobacteria</taxon>
        <taxon>Hyphomicrobiales</taxon>
        <taxon>Rhizobiaceae</taxon>
        <taxon>Rhizobium/Agrobacterium group</taxon>
        <taxon>Neorhizobium</taxon>
    </lineage>
</organism>
<accession>A0A561R8X4</accession>
<name>A0A561R8X4_9HYPH</name>
<reference evidence="3 4" key="1">
    <citation type="submission" date="2019-06" db="EMBL/GenBank/DDBJ databases">
        <title>Sorghum-associated microbial communities from plants grown in Nebraska, USA.</title>
        <authorList>
            <person name="Schachtman D."/>
        </authorList>
    </citation>
    <scope>NUCLEOTIDE SEQUENCE [LARGE SCALE GENOMIC DNA]</scope>
    <source>
        <strain evidence="3 4">1225</strain>
    </source>
</reference>
<evidence type="ECO:0000313" key="3">
    <source>
        <dbReference type="EMBL" id="TWF59059.1"/>
    </source>
</evidence>
<dbReference type="InterPro" id="IPR021068">
    <property type="entry name" value="HTH_DNA-bd"/>
</dbReference>
<dbReference type="Proteomes" id="UP000320653">
    <property type="component" value="Unassembled WGS sequence"/>
</dbReference>
<dbReference type="NCBIfam" id="NF040876">
    <property type="entry name" value="RHE_PE00001_fam"/>
    <property type="match status" value="1"/>
</dbReference>
<dbReference type="Pfam" id="PF07756">
    <property type="entry name" value="DUF1612"/>
    <property type="match status" value="1"/>
</dbReference>
<dbReference type="AlphaFoldDB" id="A0A561R8X4"/>
<dbReference type="Pfam" id="PF11972">
    <property type="entry name" value="HTH_13"/>
    <property type="match status" value="1"/>
</dbReference>